<dbReference type="SUPFAM" id="SSF90229">
    <property type="entry name" value="CCCH zinc finger"/>
    <property type="match status" value="1"/>
</dbReference>
<dbReference type="PROSITE" id="PS50103">
    <property type="entry name" value="ZF_C3H1"/>
    <property type="match status" value="1"/>
</dbReference>
<dbReference type="SUPFAM" id="SSF54928">
    <property type="entry name" value="RNA-binding domain, RBD"/>
    <property type="match status" value="1"/>
</dbReference>
<dbReference type="Gene3D" id="3.30.70.330">
    <property type="match status" value="1"/>
</dbReference>
<feature type="compositionally biased region" description="Basic residues" evidence="6">
    <location>
        <begin position="203"/>
        <end position="227"/>
    </location>
</feature>
<accession>A0A7I8VFK9</accession>
<feature type="compositionally biased region" description="Polar residues" evidence="6">
    <location>
        <begin position="842"/>
        <end position="862"/>
    </location>
</feature>
<dbReference type="InterPro" id="IPR045137">
    <property type="entry name" value="RBM26/27"/>
</dbReference>
<proteinExistence type="predicted"/>
<dbReference type="CDD" id="cd12257">
    <property type="entry name" value="RRM1_RBM26_like"/>
    <property type="match status" value="1"/>
</dbReference>
<evidence type="ECO:0000313" key="9">
    <source>
        <dbReference type="Proteomes" id="UP000549394"/>
    </source>
</evidence>
<name>A0A7I8VFK9_9ANNE</name>
<evidence type="ECO:0000256" key="3">
    <source>
        <dbReference type="ARBA" id="ARBA00022833"/>
    </source>
</evidence>
<evidence type="ECO:0000256" key="1">
    <source>
        <dbReference type="ARBA" id="ARBA00022723"/>
    </source>
</evidence>
<sequence>MTSTHDYGSLREWLIKALKPIVDGEPSALAKYVVALIKKDKPTSELRNSCQEQLEVFLNDATTQFVDKLFDVLENKTYIDNNEEDGTIKANIVDSRSVVNAEEYVPELPKDRHGKTIEGHDRGARALDKNQSSKRPSAKDRLGRRYDERDDRKPTDRPREDDRRSRPGRHPDYNRQPRYRRSPIRWSPPNRFANRLGRSNRYGNKKRSFSPRRSHSRSPLRRTRSRSLSKSPASISSSLGSSPRRRARSSGKNSRSSTPRPDPLPVEGKNSKRNRCRDYDEKGFCVRGDQCPYDHGFDPVVVDDVNLTSVLGYQGQRPAAPPPPHPVPPPILPQSFPHPPPIGPHFGAPNMFDPSQHPPYNTRPFLRAFNENSPKKMHQSNLVNIPTEGKMGNRILGENQKQSTSLEVRKIPAHLNNILKLNQHFSRFGIIKNLQVCYENDPSAAVITFRTRDQAEAAYKSPMPVLNNRFIKVFWHNSIVQYAGGVGGGNGKGSVRDRLGPLPDQEKEDFPKVVLPQDADRKQKSDNQDVENKHEDTSNDDTKEEKSNKQDSVTPAVMTKRTLIRKPTTKMLKQQQKEMMKKSLDFEKKKRSLIESLIQEQKKILQKIDGSPKGEEKNELIKTVKQLQSTISKMTEELEKGIDAKKKAAESEKNSSNKKRPPPINIVVSEANGSKKPKLLTTPVLSSPLDAKRKLLDTELDLIYASKSKALHEVEAETTELDDRNALRIRLAQLKSQAAALGLATPSVATRSLDKRTKRVQVVGCREKHEKQKVLKIIQHCAKVQHIEDSEDCNEFIVEFNTRTEAEKAIKSASQMLSTGTSVSFNWVQLAEEAVAPPPPVTSENSNALKSPTGNVNVSQEEASAIAAHLLQDEEDEDEDRSWRR</sequence>
<dbReference type="InterPro" id="IPR036855">
    <property type="entry name" value="Znf_CCCH_sf"/>
</dbReference>
<feature type="compositionally biased region" description="Basic and acidic residues" evidence="6">
    <location>
        <begin position="642"/>
        <end position="655"/>
    </location>
</feature>
<feature type="compositionally biased region" description="Low complexity" evidence="6">
    <location>
        <begin position="228"/>
        <end position="242"/>
    </location>
</feature>
<protein>
    <submittedName>
        <fullName evidence="8">DgyrCDS4092</fullName>
    </submittedName>
</protein>
<dbReference type="EMBL" id="CAJFCJ010000005">
    <property type="protein sequence ID" value="CAD5115077.1"/>
    <property type="molecule type" value="Genomic_DNA"/>
</dbReference>
<dbReference type="OrthoDB" id="443401at2759"/>
<dbReference type="GO" id="GO:0008270">
    <property type="term" value="F:zinc ion binding"/>
    <property type="evidence" value="ECO:0007669"/>
    <property type="project" value="UniProtKB-KW"/>
</dbReference>
<dbReference type="SMART" id="SM00356">
    <property type="entry name" value="ZnF_C3H1"/>
    <property type="match status" value="1"/>
</dbReference>
<dbReference type="GO" id="GO:0003723">
    <property type="term" value="F:RNA binding"/>
    <property type="evidence" value="ECO:0007669"/>
    <property type="project" value="UniProtKB-KW"/>
</dbReference>
<dbReference type="Pfam" id="PF00642">
    <property type="entry name" value="zf-CCCH"/>
    <property type="match status" value="1"/>
</dbReference>
<dbReference type="Gene3D" id="1.20.1390.10">
    <property type="entry name" value="PWI domain"/>
    <property type="match status" value="1"/>
</dbReference>
<feature type="region of interest" description="Disordered" evidence="6">
    <location>
        <begin position="105"/>
        <end position="275"/>
    </location>
</feature>
<dbReference type="InterPro" id="IPR002483">
    <property type="entry name" value="PWI_dom"/>
</dbReference>
<feature type="compositionally biased region" description="Basic and acidic residues" evidence="6">
    <location>
        <begin position="108"/>
        <end position="128"/>
    </location>
</feature>
<feature type="region of interest" description="Disordered" evidence="6">
    <location>
        <begin position="836"/>
        <end position="863"/>
    </location>
</feature>
<feature type="compositionally biased region" description="Basic and acidic residues" evidence="6">
    <location>
        <begin position="494"/>
        <end position="511"/>
    </location>
</feature>
<evidence type="ECO:0000256" key="5">
    <source>
        <dbReference type="PROSITE-ProRule" id="PRU00723"/>
    </source>
</evidence>
<reference evidence="8 9" key="1">
    <citation type="submission" date="2020-08" db="EMBL/GenBank/DDBJ databases">
        <authorList>
            <person name="Hejnol A."/>
        </authorList>
    </citation>
    <scope>NUCLEOTIDE SEQUENCE [LARGE SCALE GENOMIC DNA]</scope>
</reference>
<keyword evidence="9" id="KW-1185">Reference proteome</keyword>
<keyword evidence="2 5" id="KW-0863">Zinc-finger</keyword>
<evidence type="ECO:0000256" key="4">
    <source>
        <dbReference type="ARBA" id="ARBA00022884"/>
    </source>
</evidence>
<feature type="zinc finger region" description="C3H1-type" evidence="5">
    <location>
        <begin position="270"/>
        <end position="298"/>
    </location>
</feature>
<evidence type="ECO:0000313" key="8">
    <source>
        <dbReference type="EMBL" id="CAD5115077.1"/>
    </source>
</evidence>
<keyword evidence="3 5" id="KW-0862">Zinc</keyword>
<dbReference type="InterPro" id="IPR012677">
    <property type="entry name" value="Nucleotide-bd_a/b_plait_sf"/>
</dbReference>
<feature type="domain" description="C3H1-type" evidence="7">
    <location>
        <begin position="270"/>
        <end position="298"/>
    </location>
</feature>
<evidence type="ECO:0000259" key="7">
    <source>
        <dbReference type="PROSITE" id="PS50103"/>
    </source>
</evidence>
<feature type="compositionally biased region" description="Basic and acidic residues" evidence="6">
    <location>
        <begin position="137"/>
        <end position="175"/>
    </location>
</feature>
<dbReference type="Proteomes" id="UP000549394">
    <property type="component" value="Unassembled WGS sequence"/>
</dbReference>
<dbReference type="FunFam" id="3.30.70.330:FF:000208">
    <property type="entry name" value="RNA-binding protein 27 isoform X2"/>
    <property type="match status" value="1"/>
</dbReference>
<dbReference type="GO" id="GO:0005634">
    <property type="term" value="C:nucleus"/>
    <property type="evidence" value="ECO:0007669"/>
    <property type="project" value="TreeGrafter"/>
</dbReference>
<dbReference type="InterPro" id="IPR035979">
    <property type="entry name" value="RBD_domain_sf"/>
</dbReference>
<comment type="caution">
    <text evidence="8">The sequence shown here is derived from an EMBL/GenBank/DDBJ whole genome shotgun (WGS) entry which is preliminary data.</text>
</comment>
<keyword evidence="1 5" id="KW-0479">Metal-binding</keyword>
<dbReference type="PANTHER" id="PTHR14398">
    <property type="entry name" value="RNA RECOGNITION RRM/RNP DOMAIN"/>
    <property type="match status" value="1"/>
</dbReference>
<dbReference type="PANTHER" id="PTHR14398:SF0">
    <property type="entry name" value="ZINC FINGER PROTEIN SWM"/>
    <property type="match status" value="1"/>
</dbReference>
<evidence type="ECO:0000256" key="2">
    <source>
        <dbReference type="ARBA" id="ARBA00022771"/>
    </source>
</evidence>
<gene>
    <name evidence="8" type="ORF">DGYR_LOCUS3852</name>
</gene>
<dbReference type="Pfam" id="PF01480">
    <property type="entry name" value="PWI"/>
    <property type="match status" value="1"/>
</dbReference>
<organism evidence="8 9">
    <name type="scientific">Dimorphilus gyrociliatus</name>
    <dbReference type="NCBI Taxonomy" id="2664684"/>
    <lineage>
        <taxon>Eukaryota</taxon>
        <taxon>Metazoa</taxon>
        <taxon>Spiralia</taxon>
        <taxon>Lophotrochozoa</taxon>
        <taxon>Annelida</taxon>
        <taxon>Polychaeta</taxon>
        <taxon>Polychaeta incertae sedis</taxon>
        <taxon>Dinophilidae</taxon>
        <taxon>Dimorphilus</taxon>
    </lineage>
</organism>
<feature type="compositionally biased region" description="Basic and acidic residues" evidence="6">
    <location>
        <begin position="518"/>
        <end position="549"/>
    </location>
</feature>
<feature type="region of interest" description="Disordered" evidence="6">
    <location>
        <begin position="486"/>
        <end position="559"/>
    </location>
</feature>
<keyword evidence="4" id="KW-0694">RNA-binding</keyword>
<dbReference type="AlphaFoldDB" id="A0A7I8VFK9"/>
<feature type="region of interest" description="Disordered" evidence="6">
    <location>
        <begin position="642"/>
        <end position="665"/>
    </location>
</feature>
<evidence type="ECO:0000256" key="6">
    <source>
        <dbReference type="SAM" id="MobiDB-lite"/>
    </source>
</evidence>
<dbReference type="InterPro" id="IPR000571">
    <property type="entry name" value="Znf_CCCH"/>
</dbReference>